<comment type="caution">
    <text evidence="2">The sequence shown here is derived from an EMBL/GenBank/DDBJ whole genome shotgun (WGS) entry which is preliminary data.</text>
</comment>
<dbReference type="PANTHER" id="PTHR37808">
    <property type="entry name" value="SPORE GERMINATION PROTEIN-LIKE PROTEIN YDZR-RELATED"/>
    <property type="match status" value="1"/>
</dbReference>
<evidence type="ECO:0000256" key="1">
    <source>
        <dbReference type="SAM" id="Phobius"/>
    </source>
</evidence>
<keyword evidence="1" id="KW-0472">Membrane</keyword>
<keyword evidence="1" id="KW-0812">Transmembrane</keyword>
<evidence type="ECO:0000313" key="3">
    <source>
        <dbReference type="Proteomes" id="UP001224122"/>
    </source>
</evidence>
<sequence>MKKGWLIMPAIVGVAQVITLGSSSIFHIGDVYKIMPFSTAKTFSGAGSFNTGESLNVRNDVSSTNTSDPDIIDSANILNA</sequence>
<keyword evidence="3" id="KW-1185">Reference proteome</keyword>
<dbReference type="PANTHER" id="PTHR37808:SF3">
    <property type="entry name" value="SPORE GERMINATION PROTEIN GERPA-RELATED"/>
    <property type="match status" value="1"/>
</dbReference>
<dbReference type="InterPro" id="IPR019618">
    <property type="entry name" value="Spore_germination_GerPA"/>
</dbReference>
<dbReference type="Pfam" id="PF10676">
    <property type="entry name" value="gerPA"/>
    <property type="match status" value="1"/>
</dbReference>
<organism evidence="2 3">
    <name type="scientific">Neobacillus ginsengisoli</name>
    <dbReference type="NCBI Taxonomy" id="904295"/>
    <lineage>
        <taxon>Bacteria</taxon>
        <taxon>Bacillati</taxon>
        <taxon>Bacillota</taxon>
        <taxon>Bacilli</taxon>
        <taxon>Bacillales</taxon>
        <taxon>Bacillaceae</taxon>
        <taxon>Neobacillus</taxon>
    </lineage>
</organism>
<name>A0ABT9XRF6_9BACI</name>
<dbReference type="Proteomes" id="UP001224122">
    <property type="component" value="Unassembled WGS sequence"/>
</dbReference>
<feature type="transmembrane region" description="Helical" evidence="1">
    <location>
        <begin position="6"/>
        <end position="28"/>
    </location>
</feature>
<keyword evidence="1" id="KW-1133">Transmembrane helix</keyword>
<accession>A0ABT9XRF6</accession>
<reference evidence="2 3" key="1">
    <citation type="submission" date="2023-07" db="EMBL/GenBank/DDBJ databases">
        <title>Genomic Encyclopedia of Type Strains, Phase IV (KMG-IV): sequencing the most valuable type-strain genomes for metagenomic binning, comparative biology and taxonomic classification.</title>
        <authorList>
            <person name="Goeker M."/>
        </authorList>
    </citation>
    <scope>NUCLEOTIDE SEQUENCE [LARGE SCALE GENOMIC DNA]</scope>
    <source>
        <strain evidence="2 3">DSM 27594</strain>
    </source>
</reference>
<evidence type="ECO:0000313" key="2">
    <source>
        <dbReference type="EMBL" id="MDQ0198139.1"/>
    </source>
</evidence>
<dbReference type="EMBL" id="JAUSTW010000002">
    <property type="protein sequence ID" value="MDQ0198139.1"/>
    <property type="molecule type" value="Genomic_DNA"/>
</dbReference>
<proteinExistence type="predicted"/>
<gene>
    <name evidence="2" type="ORF">J2S10_001280</name>
</gene>
<protein>
    <submittedName>
        <fullName evidence="2">Spore germination protein PA</fullName>
    </submittedName>
</protein>